<accession>A0A4P9W827</accession>
<dbReference type="Pfam" id="PF20789">
    <property type="entry name" value="4HBT_3C"/>
    <property type="match status" value="1"/>
</dbReference>
<dbReference type="EMBL" id="KZ997319">
    <property type="protein sequence ID" value="RKO87575.1"/>
    <property type="molecule type" value="Genomic_DNA"/>
</dbReference>
<dbReference type="InterPro" id="IPR052389">
    <property type="entry name" value="Sec_Metab_Biosynth-Assoc"/>
</dbReference>
<dbReference type="InterPro" id="IPR029069">
    <property type="entry name" value="HotDog_dom_sf"/>
</dbReference>
<name>A0A4P9W827_9FUNG</name>
<dbReference type="InterPro" id="IPR042171">
    <property type="entry name" value="Acyl-CoA_hotdog"/>
</dbReference>
<evidence type="ECO:0000313" key="3">
    <source>
        <dbReference type="EMBL" id="RKO87575.1"/>
    </source>
</evidence>
<dbReference type="PANTHER" id="PTHR38110:SF1">
    <property type="entry name" value="THIOESTERASE DOMAIN-CONTAINING PROTEIN"/>
    <property type="match status" value="1"/>
</dbReference>
<reference evidence="4" key="1">
    <citation type="journal article" date="2018" name="Nat. Microbiol.">
        <title>Leveraging single-cell genomics to expand the fungal tree of life.</title>
        <authorList>
            <person name="Ahrendt S.R."/>
            <person name="Quandt C.A."/>
            <person name="Ciobanu D."/>
            <person name="Clum A."/>
            <person name="Salamov A."/>
            <person name="Andreopoulos B."/>
            <person name="Cheng J.F."/>
            <person name="Woyke T."/>
            <person name="Pelin A."/>
            <person name="Henrissat B."/>
            <person name="Reynolds N.K."/>
            <person name="Benny G.L."/>
            <person name="Smith M.E."/>
            <person name="James T.Y."/>
            <person name="Grigoriev I.V."/>
        </authorList>
    </citation>
    <scope>NUCLEOTIDE SEQUENCE [LARGE SCALE GENOMIC DNA]</scope>
</reference>
<keyword evidence="4" id="KW-1185">Reference proteome</keyword>
<dbReference type="InterPro" id="IPR049449">
    <property type="entry name" value="TesB_ACOT8-like_N"/>
</dbReference>
<dbReference type="InterPro" id="IPR049450">
    <property type="entry name" value="ACOT8-like_C"/>
</dbReference>
<feature type="domain" description="Acyl-CoA thioesterase-like N-terminal HotDog" evidence="1">
    <location>
        <begin position="32"/>
        <end position="118"/>
    </location>
</feature>
<protein>
    <submittedName>
        <fullName evidence="3">Thioesterase-like superfamily-domain-containing protein</fullName>
    </submittedName>
</protein>
<evidence type="ECO:0000259" key="2">
    <source>
        <dbReference type="Pfam" id="PF20789"/>
    </source>
</evidence>
<dbReference type="Gene3D" id="2.40.160.210">
    <property type="entry name" value="Acyl-CoA thioesterase, double hotdog domain"/>
    <property type="match status" value="1"/>
</dbReference>
<dbReference type="PANTHER" id="PTHR38110">
    <property type="entry name" value="CHROMOSOME 23, WHOLE GENOME SHOTGUN SEQUENCE"/>
    <property type="match status" value="1"/>
</dbReference>
<dbReference type="AlphaFoldDB" id="A0A4P9W827"/>
<sequence>MTDATSMYDQDTRVTRIAAAPGADASYAGEVAGRWFAGSVPHGGYIIAITFNAILTHFEAEGQGTPLSLDISYFNPSTAEPCRIDIKILKPGRTSTVAEAAFYQPSSKKPRVHVLVTMTSSTTGPSLTLARPAGTIPWTLPPPAQCTRFFAPDYAARAKGTSMTDNVMFLAAHNGENENGVAESRGWCQLPGRACDDWRSMGIFLDWISPPLWNLPKGVLPYNCWVPTLEIHALFHAPPSPGNLSLQARHVAITDVNDGRHVVDGEVRDEKGKLLVSMRQLALAVPWAKNTTQAKKVTKNIQTAKVAEVHL</sequence>
<dbReference type="Proteomes" id="UP000269721">
    <property type="component" value="Unassembled WGS sequence"/>
</dbReference>
<dbReference type="SUPFAM" id="SSF54637">
    <property type="entry name" value="Thioesterase/thiol ester dehydrase-isomerase"/>
    <property type="match status" value="2"/>
</dbReference>
<gene>
    <name evidence="3" type="ORF">BDK51DRAFT_41891</name>
</gene>
<feature type="domain" description="Acyl-CoA thioesterase-like C-terminal" evidence="2">
    <location>
        <begin position="175"/>
        <end position="283"/>
    </location>
</feature>
<evidence type="ECO:0000259" key="1">
    <source>
        <dbReference type="Pfam" id="PF13622"/>
    </source>
</evidence>
<dbReference type="OrthoDB" id="2133080at2759"/>
<dbReference type="Pfam" id="PF13622">
    <property type="entry name" value="4HBT_3"/>
    <property type="match status" value="1"/>
</dbReference>
<proteinExistence type="predicted"/>
<evidence type="ECO:0000313" key="4">
    <source>
        <dbReference type="Proteomes" id="UP000269721"/>
    </source>
</evidence>
<organism evidence="3 4">
    <name type="scientific">Blyttiomyces helicus</name>
    <dbReference type="NCBI Taxonomy" id="388810"/>
    <lineage>
        <taxon>Eukaryota</taxon>
        <taxon>Fungi</taxon>
        <taxon>Fungi incertae sedis</taxon>
        <taxon>Chytridiomycota</taxon>
        <taxon>Chytridiomycota incertae sedis</taxon>
        <taxon>Chytridiomycetes</taxon>
        <taxon>Chytridiomycetes incertae sedis</taxon>
        <taxon>Blyttiomyces</taxon>
    </lineage>
</organism>